<evidence type="ECO:0000256" key="9">
    <source>
        <dbReference type="ARBA" id="ARBA00023143"/>
    </source>
</evidence>
<dbReference type="Proteomes" id="UP001254165">
    <property type="component" value="Unassembled WGS sequence"/>
</dbReference>
<keyword evidence="14" id="KW-1185">Reference proteome</keyword>
<evidence type="ECO:0000313" key="14">
    <source>
        <dbReference type="Proteomes" id="UP001254165"/>
    </source>
</evidence>
<evidence type="ECO:0000313" key="13">
    <source>
        <dbReference type="EMBL" id="MDT8897684.1"/>
    </source>
</evidence>
<accession>A0ABU3NLJ0</accession>
<keyword evidence="9" id="KW-0975">Bacterial flagellum</keyword>
<gene>
    <name evidence="13" type="primary">fliG</name>
    <name evidence="13" type="ORF">QYE77_05345</name>
</gene>
<keyword evidence="8" id="KW-0472">Membrane</keyword>
<evidence type="ECO:0000256" key="2">
    <source>
        <dbReference type="ARBA" id="ARBA00004413"/>
    </source>
</evidence>
<keyword evidence="13" id="KW-0282">Flagellum</keyword>
<comment type="similarity">
    <text evidence="3">Belongs to the FliG family.</text>
</comment>
<feature type="domain" description="Flagellar motor switch protein FliG middle" evidence="11">
    <location>
        <begin position="119"/>
        <end position="192"/>
    </location>
</feature>
<evidence type="ECO:0000256" key="7">
    <source>
        <dbReference type="ARBA" id="ARBA00022779"/>
    </source>
</evidence>
<dbReference type="InterPro" id="IPR011002">
    <property type="entry name" value="FliG_a-hlx"/>
</dbReference>
<feature type="domain" description="Flagellar motor switch protein FliG N-terminal" evidence="12">
    <location>
        <begin position="9"/>
        <end position="108"/>
    </location>
</feature>
<dbReference type="Pfam" id="PF14842">
    <property type="entry name" value="FliG_N"/>
    <property type="match status" value="1"/>
</dbReference>
<dbReference type="PANTHER" id="PTHR30534">
    <property type="entry name" value="FLAGELLAR MOTOR SWITCH PROTEIN FLIG"/>
    <property type="match status" value="1"/>
</dbReference>
<comment type="caution">
    <text evidence="13">The sequence shown here is derived from an EMBL/GenBank/DDBJ whole genome shotgun (WGS) entry which is preliminary data.</text>
</comment>
<keyword evidence="13" id="KW-0969">Cilium</keyword>
<dbReference type="PIRSF" id="PIRSF003161">
    <property type="entry name" value="FliG"/>
    <property type="match status" value="1"/>
</dbReference>
<dbReference type="InterPro" id="IPR032779">
    <property type="entry name" value="FliG_M"/>
</dbReference>
<dbReference type="EMBL" id="JAUHMF010000001">
    <property type="protein sequence ID" value="MDT8897684.1"/>
    <property type="molecule type" value="Genomic_DNA"/>
</dbReference>
<dbReference type="Pfam" id="PF01706">
    <property type="entry name" value="FliG_C"/>
    <property type="match status" value="1"/>
</dbReference>
<dbReference type="PRINTS" id="PR00954">
    <property type="entry name" value="FLGMOTORFLIG"/>
</dbReference>
<keyword evidence="7" id="KW-0283">Flagellar rotation</keyword>
<evidence type="ECO:0000256" key="1">
    <source>
        <dbReference type="ARBA" id="ARBA00004117"/>
    </source>
</evidence>
<comment type="subcellular location">
    <subcellularLocation>
        <location evidence="1">Bacterial flagellum basal body</location>
    </subcellularLocation>
    <subcellularLocation>
        <location evidence="2">Cell membrane</location>
        <topology evidence="2">Peripheral membrane protein</topology>
        <orientation evidence="2">Cytoplasmic side</orientation>
    </subcellularLocation>
</comment>
<evidence type="ECO:0000256" key="5">
    <source>
        <dbReference type="ARBA" id="ARBA00022475"/>
    </source>
</evidence>
<organism evidence="13 14">
    <name type="scientific">Thermanaerothrix solaris</name>
    <dbReference type="NCBI Taxonomy" id="3058434"/>
    <lineage>
        <taxon>Bacteria</taxon>
        <taxon>Bacillati</taxon>
        <taxon>Chloroflexota</taxon>
        <taxon>Anaerolineae</taxon>
        <taxon>Anaerolineales</taxon>
        <taxon>Anaerolineaceae</taxon>
        <taxon>Thermanaerothrix</taxon>
    </lineage>
</organism>
<proteinExistence type="inferred from homology"/>
<evidence type="ECO:0000259" key="10">
    <source>
        <dbReference type="Pfam" id="PF01706"/>
    </source>
</evidence>
<dbReference type="PANTHER" id="PTHR30534:SF0">
    <property type="entry name" value="FLAGELLAR MOTOR SWITCH PROTEIN FLIG"/>
    <property type="match status" value="1"/>
</dbReference>
<evidence type="ECO:0000256" key="3">
    <source>
        <dbReference type="ARBA" id="ARBA00010299"/>
    </source>
</evidence>
<reference evidence="13 14" key="1">
    <citation type="submission" date="2023-07" db="EMBL/GenBank/DDBJ databases">
        <title>Novel species of Thermanaerothrix with wide hydrolytic capabilities.</title>
        <authorList>
            <person name="Zayulina K.S."/>
            <person name="Podosokorskaya O.A."/>
            <person name="Elcheninov A.G."/>
        </authorList>
    </citation>
    <scope>NUCLEOTIDE SEQUENCE [LARGE SCALE GENOMIC DNA]</scope>
    <source>
        <strain evidence="13 14">4228-RoL</strain>
    </source>
</reference>
<feature type="domain" description="Flagellar motor switch protein FliG C-terminal" evidence="10">
    <location>
        <begin position="222"/>
        <end position="329"/>
    </location>
</feature>
<keyword evidence="6" id="KW-0145">Chemotaxis</keyword>
<dbReference type="InterPro" id="IPR023087">
    <property type="entry name" value="Flg_Motor_Flig_C"/>
</dbReference>
<protein>
    <recommendedName>
        <fullName evidence="4">Flagellar motor switch protein FliG</fullName>
    </recommendedName>
</protein>
<dbReference type="SUPFAM" id="SSF48029">
    <property type="entry name" value="FliG"/>
    <property type="match status" value="2"/>
</dbReference>
<dbReference type="Gene3D" id="1.10.220.30">
    <property type="match status" value="3"/>
</dbReference>
<evidence type="ECO:0000256" key="6">
    <source>
        <dbReference type="ARBA" id="ARBA00022500"/>
    </source>
</evidence>
<dbReference type="InterPro" id="IPR000090">
    <property type="entry name" value="Flg_Motor_Flig"/>
</dbReference>
<dbReference type="InterPro" id="IPR028263">
    <property type="entry name" value="FliG_N"/>
</dbReference>
<keyword evidence="13" id="KW-0966">Cell projection</keyword>
<dbReference type="Pfam" id="PF14841">
    <property type="entry name" value="FliG_M"/>
    <property type="match status" value="1"/>
</dbReference>
<dbReference type="NCBIfam" id="TIGR00207">
    <property type="entry name" value="fliG"/>
    <property type="match status" value="1"/>
</dbReference>
<dbReference type="RefSeq" id="WP_315624347.1">
    <property type="nucleotide sequence ID" value="NZ_JAUHMF010000001.1"/>
</dbReference>
<name>A0ABU3NLJ0_9CHLR</name>
<evidence type="ECO:0000259" key="11">
    <source>
        <dbReference type="Pfam" id="PF14841"/>
    </source>
</evidence>
<sequence length="340" mass="37564">MSDDFASKISGLEKASVLLMCLGVDVSSKVLQYLSESEIERVLLALSRTTVVPPEVRHVVLEEAHELTSEGVGVVANGIDYSRQLLSRAVGPRRGAEILERISAHQQLSSFEMLKNADPAQVANLLQDELPQTIALVLSYLEAKVAADILTNFPKDLQIEVTLRLATMDRVSPQVVQVVERDLKNKLSGVLSEADFRATGGVSFLVKMLNQVDRGVQKTILEALEATNPKLVEEIRANMFTFDDLIKLDDRTMQRVLRDVNKSDLALALKAAPERLKEAVFRNLSERARENLKEEIEILGPQLAKNVYAAQRRIVEAVRALEEAGEIVIAGGGAEYEIIQ</sequence>
<evidence type="ECO:0000259" key="12">
    <source>
        <dbReference type="Pfam" id="PF14842"/>
    </source>
</evidence>
<keyword evidence="5" id="KW-1003">Cell membrane</keyword>
<evidence type="ECO:0000256" key="8">
    <source>
        <dbReference type="ARBA" id="ARBA00023136"/>
    </source>
</evidence>
<evidence type="ECO:0000256" key="4">
    <source>
        <dbReference type="ARBA" id="ARBA00021870"/>
    </source>
</evidence>